<comment type="subcellular location">
    <subcellularLocation>
        <location evidence="2">Cytoplasm</location>
    </subcellularLocation>
    <subcellularLocation>
        <location evidence="1">Nucleus</location>
    </subcellularLocation>
</comment>
<evidence type="ECO:0000256" key="4">
    <source>
        <dbReference type="ARBA" id="ARBA00023186"/>
    </source>
</evidence>
<keyword evidence="6" id="KW-0175">Coiled coil</keyword>
<feature type="region of interest" description="Disordered" evidence="7">
    <location>
        <begin position="69"/>
        <end position="108"/>
    </location>
</feature>
<keyword evidence="9" id="KW-1185">Reference proteome</keyword>
<accession>A0A1I8C090</accession>
<evidence type="ECO:0000256" key="5">
    <source>
        <dbReference type="ARBA" id="ARBA00023242"/>
    </source>
</evidence>
<evidence type="ECO:0000256" key="6">
    <source>
        <dbReference type="SAM" id="Coils"/>
    </source>
</evidence>
<feature type="compositionally biased region" description="Basic and acidic residues" evidence="7">
    <location>
        <begin position="69"/>
        <end position="92"/>
    </location>
</feature>
<evidence type="ECO:0000256" key="3">
    <source>
        <dbReference type="ARBA" id="ARBA00022490"/>
    </source>
</evidence>
<dbReference type="PANTHER" id="PTHR44313">
    <property type="entry name" value="DNAJ HOMOLOG SUBFAMILY C MEMBER 17"/>
    <property type="match status" value="1"/>
</dbReference>
<dbReference type="InterPro" id="IPR001623">
    <property type="entry name" value="DnaJ_domain"/>
</dbReference>
<organism evidence="9 10">
    <name type="scientific">Meloidogyne hapla</name>
    <name type="common">Root-knot nematode worm</name>
    <dbReference type="NCBI Taxonomy" id="6305"/>
    <lineage>
        <taxon>Eukaryota</taxon>
        <taxon>Metazoa</taxon>
        <taxon>Ecdysozoa</taxon>
        <taxon>Nematoda</taxon>
        <taxon>Chromadorea</taxon>
        <taxon>Rhabditida</taxon>
        <taxon>Tylenchina</taxon>
        <taxon>Tylenchomorpha</taxon>
        <taxon>Tylenchoidea</taxon>
        <taxon>Meloidogynidae</taxon>
        <taxon>Meloidogyninae</taxon>
        <taxon>Meloidogyne</taxon>
    </lineage>
</organism>
<evidence type="ECO:0000259" key="8">
    <source>
        <dbReference type="PROSITE" id="PS50076"/>
    </source>
</evidence>
<dbReference type="OMA" id="NQRCTLI"/>
<dbReference type="AlphaFoldDB" id="A0A1I8C090"/>
<keyword evidence="3" id="KW-0963">Cytoplasm</keyword>
<dbReference type="PRINTS" id="PR00625">
    <property type="entry name" value="JDOMAIN"/>
</dbReference>
<feature type="coiled-coil region" evidence="6">
    <location>
        <begin position="111"/>
        <end position="145"/>
    </location>
</feature>
<dbReference type="Gene3D" id="1.10.287.110">
    <property type="entry name" value="DnaJ domain"/>
    <property type="match status" value="1"/>
</dbReference>
<dbReference type="CDD" id="cd06257">
    <property type="entry name" value="DnaJ"/>
    <property type="match status" value="1"/>
</dbReference>
<dbReference type="PANTHER" id="PTHR44313:SF1">
    <property type="entry name" value="DNAJ HOMOLOG SUBFAMILY C MEMBER 17"/>
    <property type="match status" value="1"/>
</dbReference>
<evidence type="ECO:0000313" key="9">
    <source>
        <dbReference type="Proteomes" id="UP000095281"/>
    </source>
</evidence>
<proteinExistence type="predicted"/>
<evidence type="ECO:0000313" key="10">
    <source>
        <dbReference type="WBParaSite" id="MhA1_Contig806.frz3.gene1"/>
    </source>
</evidence>
<dbReference type="GO" id="GO:0005737">
    <property type="term" value="C:cytoplasm"/>
    <property type="evidence" value="ECO:0007669"/>
    <property type="project" value="UniProtKB-SubCell"/>
</dbReference>
<dbReference type="WBParaSite" id="MhA1_Contig806.frz3.gene1">
    <property type="protein sequence ID" value="MhA1_Contig806.frz3.gene1"/>
    <property type="gene ID" value="MhA1_Contig806.frz3.gene1"/>
</dbReference>
<feature type="domain" description="J" evidence="8">
    <location>
        <begin position="8"/>
        <end position="74"/>
    </location>
</feature>
<evidence type="ECO:0000256" key="7">
    <source>
        <dbReference type="SAM" id="MobiDB-lite"/>
    </source>
</evidence>
<dbReference type="SMART" id="SM00271">
    <property type="entry name" value="DnaJ"/>
    <property type="match status" value="1"/>
</dbReference>
<dbReference type="SUPFAM" id="SSF46565">
    <property type="entry name" value="Chaperone J-domain"/>
    <property type="match status" value="1"/>
</dbReference>
<dbReference type="PROSITE" id="PS50076">
    <property type="entry name" value="DNAJ_2"/>
    <property type="match status" value="1"/>
</dbReference>
<keyword evidence="5" id="KW-0539">Nucleus</keyword>
<dbReference type="Proteomes" id="UP000095281">
    <property type="component" value="Unplaced"/>
</dbReference>
<reference evidence="10" key="1">
    <citation type="submission" date="2016-11" db="UniProtKB">
        <authorList>
            <consortium name="WormBaseParasite"/>
        </authorList>
    </citation>
    <scope>IDENTIFICATION</scope>
</reference>
<dbReference type="Pfam" id="PF00226">
    <property type="entry name" value="DnaJ"/>
    <property type="match status" value="1"/>
</dbReference>
<sequence>MPSSIGFDPYKMLQLNQRCTLIQINQAYKKMALKWHPDKNLNQKELAHQLFLKIKQAFEFLKDDQKRDNYDKQMARKKAAMAEELKRKNLNERRRKRNQFKAQQRADTAARQRNLIDLEELKRANEKLKEEIKNIIKIIEKTHKSNQQTIEYLQKKLRNMKF</sequence>
<dbReference type="InterPro" id="IPR052094">
    <property type="entry name" value="Pre-mRNA-splicing_ERAD"/>
</dbReference>
<dbReference type="GO" id="GO:0005681">
    <property type="term" value="C:spliceosomal complex"/>
    <property type="evidence" value="ECO:0007669"/>
    <property type="project" value="TreeGrafter"/>
</dbReference>
<name>A0A1I8C090_MELHA</name>
<protein>
    <submittedName>
        <fullName evidence="10">J domain-containing protein</fullName>
    </submittedName>
</protein>
<dbReference type="InterPro" id="IPR036869">
    <property type="entry name" value="J_dom_sf"/>
</dbReference>
<evidence type="ECO:0000256" key="1">
    <source>
        <dbReference type="ARBA" id="ARBA00004123"/>
    </source>
</evidence>
<keyword evidence="4" id="KW-0143">Chaperone</keyword>
<evidence type="ECO:0000256" key="2">
    <source>
        <dbReference type="ARBA" id="ARBA00004496"/>
    </source>
</evidence>
<dbReference type="GO" id="GO:0000390">
    <property type="term" value="P:spliceosomal complex disassembly"/>
    <property type="evidence" value="ECO:0007669"/>
    <property type="project" value="TreeGrafter"/>
</dbReference>